<evidence type="ECO:0000313" key="3">
    <source>
        <dbReference type="EMBL" id="KAJ8025607.1"/>
    </source>
</evidence>
<dbReference type="SUPFAM" id="SSF50729">
    <property type="entry name" value="PH domain-like"/>
    <property type="match status" value="1"/>
</dbReference>
<dbReference type="PANTHER" id="PTHR21538">
    <property type="entry name" value="ANILLIN/RHOTEKIN RTKN"/>
    <property type="match status" value="1"/>
</dbReference>
<evidence type="ECO:0000259" key="2">
    <source>
        <dbReference type="PROSITE" id="PS50003"/>
    </source>
</evidence>
<dbReference type="EMBL" id="JAIZAY010000017">
    <property type="protein sequence ID" value="KAJ8025607.1"/>
    <property type="molecule type" value="Genomic_DNA"/>
</dbReference>
<feature type="domain" description="PH" evidence="2">
    <location>
        <begin position="264"/>
        <end position="369"/>
    </location>
</feature>
<dbReference type="InterPro" id="IPR051364">
    <property type="entry name" value="Cytokinesis/Rho-signaling"/>
</dbReference>
<dbReference type="AlphaFoldDB" id="A0A9Q1BHY6"/>
<name>A0A9Q1BHY6_HOLLE</name>
<keyword evidence="4" id="KW-1185">Reference proteome</keyword>
<feature type="region of interest" description="Disordered" evidence="1">
    <location>
        <begin position="402"/>
        <end position="459"/>
    </location>
</feature>
<dbReference type="Pfam" id="PF08174">
    <property type="entry name" value="Anillin"/>
    <property type="match status" value="1"/>
</dbReference>
<accession>A0A9Q1BHY6</accession>
<evidence type="ECO:0000256" key="1">
    <source>
        <dbReference type="SAM" id="MobiDB-lite"/>
    </source>
</evidence>
<dbReference type="Proteomes" id="UP001152320">
    <property type="component" value="Chromosome 17"/>
</dbReference>
<sequence>MDYDIQQKIDLEIKMREGTRKLLAACKREVQSLEAAKSLLTSHARVLTYMGELQRRKTEECLDKFSTNGIEKGHLKPCKANVSISDIRIPLMWKNADHIMNKGDHNRYAVFCLLKVGTEIYDTELQMNIDRTACDVTFEEVFSFEKVKPDFTFILEVYSYNLHKDLTIASTPQKIRRRLNSIGSVKKAENSVLIPTVSAEEENTSVEAPKFCLVGRANLSLSDASDVIKIHSLSLEGEGEQHNQVPLFNHFCCRLAVQPQSVLQDAVTGYLLVKEKALGVSDFQRLWCRLRSGRLQCWNNPSEADCKGTLLFVSLQKGSKVIKPVPDGEQQFQFYITYPSGSSERRHVFAAESASDQERWTAALDQHIINIEAWKHAFSSMMTLKTPSAFKRRASLRPRKGSLYDQMSVYSPDKGKTNDENSSPPSANLRPRLKHSLSVSASPPPHLQDPIVSLKETRV</sequence>
<dbReference type="InterPro" id="IPR001849">
    <property type="entry name" value="PH_domain"/>
</dbReference>
<dbReference type="GO" id="GO:0000915">
    <property type="term" value="P:actomyosin contractile ring assembly"/>
    <property type="evidence" value="ECO:0007669"/>
    <property type="project" value="TreeGrafter"/>
</dbReference>
<organism evidence="3 4">
    <name type="scientific">Holothuria leucospilota</name>
    <name type="common">Black long sea cucumber</name>
    <name type="synonym">Mertensiothuria leucospilota</name>
    <dbReference type="NCBI Taxonomy" id="206669"/>
    <lineage>
        <taxon>Eukaryota</taxon>
        <taxon>Metazoa</taxon>
        <taxon>Echinodermata</taxon>
        <taxon>Eleutherozoa</taxon>
        <taxon>Echinozoa</taxon>
        <taxon>Holothuroidea</taxon>
        <taxon>Aspidochirotacea</taxon>
        <taxon>Aspidochirotida</taxon>
        <taxon>Holothuriidae</taxon>
        <taxon>Holothuria</taxon>
    </lineage>
</organism>
<proteinExistence type="predicted"/>
<gene>
    <name evidence="3" type="ORF">HOLleu_33208</name>
</gene>
<evidence type="ECO:0000313" key="4">
    <source>
        <dbReference type="Proteomes" id="UP001152320"/>
    </source>
</evidence>
<dbReference type="InterPro" id="IPR012966">
    <property type="entry name" value="AHD"/>
</dbReference>
<dbReference type="OrthoDB" id="5817051at2759"/>
<dbReference type="GO" id="GO:0031106">
    <property type="term" value="P:septin ring organization"/>
    <property type="evidence" value="ECO:0007669"/>
    <property type="project" value="TreeGrafter"/>
</dbReference>
<dbReference type="GO" id="GO:0005826">
    <property type="term" value="C:actomyosin contractile ring"/>
    <property type="evidence" value="ECO:0007669"/>
    <property type="project" value="TreeGrafter"/>
</dbReference>
<dbReference type="Gene3D" id="2.30.29.30">
    <property type="entry name" value="Pleckstrin-homology domain (PH domain)/Phosphotyrosine-binding domain (PTB)"/>
    <property type="match status" value="1"/>
</dbReference>
<dbReference type="GO" id="GO:0000281">
    <property type="term" value="P:mitotic cytokinesis"/>
    <property type="evidence" value="ECO:0007669"/>
    <property type="project" value="TreeGrafter"/>
</dbReference>
<dbReference type="PANTHER" id="PTHR21538:SF24">
    <property type="entry name" value="PH DOMAIN-CONTAINING PROTEIN"/>
    <property type="match status" value="1"/>
</dbReference>
<dbReference type="SMART" id="SM00233">
    <property type="entry name" value="PH"/>
    <property type="match status" value="1"/>
</dbReference>
<comment type="caution">
    <text evidence="3">The sequence shown here is derived from an EMBL/GenBank/DDBJ whole genome shotgun (WGS) entry which is preliminary data.</text>
</comment>
<reference evidence="3" key="1">
    <citation type="submission" date="2021-10" db="EMBL/GenBank/DDBJ databases">
        <title>Tropical sea cucumber genome reveals ecological adaptation and Cuvierian tubules defense mechanism.</title>
        <authorList>
            <person name="Chen T."/>
        </authorList>
    </citation>
    <scope>NUCLEOTIDE SEQUENCE</scope>
    <source>
        <strain evidence="3">Nanhai2018</strain>
        <tissue evidence="3">Muscle</tissue>
    </source>
</reference>
<protein>
    <submittedName>
        <fullName evidence="3">Rhotekin-2</fullName>
    </submittedName>
</protein>
<dbReference type="Pfam" id="PF00169">
    <property type="entry name" value="PH"/>
    <property type="match status" value="1"/>
</dbReference>
<dbReference type="InterPro" id="IPR011993">
    <property type="entry name" value="PH-like_dom_sf"/>
</dbReference>
<dbReference type="PROSITE" id="PS50003">
    <property type="entry name" value="PH_DOMAIN"/>
    <property type="match status" value="1"/>
</dbReference>